<keyword evidence="1" id="KW-0472">Membrane</keyword>
<organism evidence="2 3">
    <name type="scientific">Armillaria luteobubalina</name>
    <dbReference type="NCBI Taxonomy" id="153913"/>
    <lineage>
        <taxon>Eukaryota</taxon>
        <taxon>Fungi</taxon>
        <taxon>Dikarya</taxon>
        <taxon>Basidiomycota</taxon>
        <taxon>Agaricomycotina</taxon>
        <taxon>Agaricomycetes</taxon>
        <taxon>Agaricomycetidae</taxon>
        <taxon>Agaricales</taxon>
        <taxon>Marasmiineae</taxon>
        <taxon>Physalacriaceae</taxon>
        <taxon>Armillaria</taxon>
    </lineage>
</organism>
<name>A0AA39QFH6_9AGAR</name>
<sequence>MELLETHKSLPPPQRASLMSSNTLLYVDGIVIMLCHCIFLRGYLLYNRPYRSSNSLKPYEASTDSSLNYIAFSDLLLISSLCTRLMFGKFMGSTTRGLSTTSSPQNDSFFCVWCALAARISSPDIIQVIIDTNEPTYVNVALSMISNSRTLKLNHPSTGTVNFACAFAFVRLVRLR</sequence>
<evidence type="ECO:0000313" key="3">
    <source>
        <dbReference type="Proteomes" id="UP001175228"/>
    </source>
</evidence>
<reference evidence="2" key="1">
    <citation type="submission" date="2023-06" db="EMBL/GenBank/DDBJ databases">
        <authorList>
            <consortium name="Lawrence Berkeley National Laboratory"/>
            <person name="Ahrendt S."/>
            <person name="Sahu N."/>
            <person name="Indic B."/>
            <person name="Wong-Bajracharya J."/>
            <person name="Merenyi Z."/>
            <person name="Ke H.-M."/>
            <person name="Monk M."/>
            <person name="Kocsube S."/>
            <person name="Drula E."/>
            <person name="Lipzen A."/>
            <person name="Balint B."/>
            <person name="Henrissat B."/>
            <person name="Andreopoulos B."/>
            <person name="Martin F.M."/>
            <person name="Harder C.B."/>
            <person name="Rigling D."/>
            <person name="Ford K.L."/>
            <person name="Foster G.D."/>
            <person name="Pangilinan J."/>
            <person name="Papanicolaou A."/>
            <person name="Barry K."/>
            <person name="LaButti K."/>
            <person name="Viragh M."/>
            <person name="Koriabine M."/>
            <person name="Yan M."/>
            <person name="Riley R."/>
            <person name="Champramary S."/>
            <person name="Plett K.L."/>
            <person name="Tsai I.J."/>
            <person name="Slot J."/>
            <person name="Sipos G."/>
            <person name="Plett J."/>
            <person name="Nagy L.G."/>
            <person name="Grigoriev I.V."/>
        </authorList>
    </citation>
    <scope>NUCLEOTIDE SEQUENCE</scope>
    <source>
        <strain evidence="2">HWK02</strain>
    </source>
</reference>
<proteinExistence type="predicted"/>
<accession>A0AA39QFH6</accession>
<keyword evidence="3" id="KW-1185">Reference proteome</keyword>
<dbReference type="Proteomes" id="UP001175228">
    <property type="component" value="Unassembled WGS sequence"/>
</dbReference>
<feature type="transmembrane region" description="Helical" evidence="1">
    <location>
        <begin position="24"/>
        <end position="46"/>
    </location>
</feature>
<keyword evidence="1" id="KW-1133">Transmembrane helix</keyword>
<comment type="caution">
    <text evidence="2">The sequence shown here is derived from an EMBL/GenBank/DDBJ whole genome shotgun (WGS) entry which is preliminary data.</text>
</comment>
<evidence type="ECO:0000256" key="1">
    <source>
        <dbReference type="SAM" id="Phobius"/>
    </source>
</evidence>
<dbReference type="AlphaFoldDB" id="A0AA39QFH6"/>
<protein>
    <submittedName>
        <fullName evidence="2">Uncharacterized protein</fullName>
    </submittedName>
</protein>
<keyword evidence="1" id="KW-0812">Transmembrane</keyword>
<gene>
    <name evidence="2" type="ORF">EDD18DRAFT_1346527</name>
</gene>
<evidence type="ECO:0000313" key="2">
    <source>
        <dbReference type="EMBL" id="KAK0501967.1"/>
    </source>
</evidence>
<feature type="transmembrane region" description="Helical" evidence="1">
    <location>
        <begin position="66"/>
        <end position="87"/>
    </location>
</feature>
<dbReference type="EMBL" id="JAUEPU010000005">
    <property type="protein sequence ID" value="KAK0501967.1"/>
    <property type="molecule type" value="Genomic_DNA"/>
</dbReference>